<protein>
    <recommendedName>
        <fullName evidence="7">AN1-type domain-containing protein</fullName>
    </recommendedName>
</protein>
<dbReference type="OMA" id="YKSHECP"/>
<dbReference type="PROSITE" id="PS51039">
    <property type="entry name" value="ZF_AN1"/>
    <property type="match status" value="2"/>
</dbReference>
<proteinExistence type="predicted"/>
<evidence type="ECO:0000256" key="5">
    <source>
        <dbReference type="PROSITE-ProRule" id="PRU00449"/>
    </source>
</evidence>
<reference evidence="8" key="1">
    <citation type="submission" date="2021-01" db="UniProtKB">
        <authorList>
            <consortium name="EnsemblPlants"/>
        </authorList>
    </citation>
    <scope>IDENTIFICATION</scope>
</reference>
<feature type="domain" description="AN1-type" evidence="7">
    <location>
        <begin position="97"/>
        <end position="147"/>
    </location>
</feature>
<dbReference type="PANTHER" id="PTHR14677">
    <property type="entry name" value="ARSENITE INDUCUBLE RNA ASSOCIATED PROTEIN AIP-1-RELATED"/>
    <property type="match status" value="1"/>
</dbReference>
<dbReference type="Gene3D" id="4.10.1110.10">
    <property type="entry name" value="AN1-like Zinc finger"/>
    <property type="match status" value="2"/>
</dbReference>
<keyword evidence="3 5" id="KW-0863">Zinc-finger</keyword>
<dbReference type="SUPFAM" id="SSF118310">
    <property type="entry name" value="AN1-like Zinc finger"/>
    <property type="match status" value="2"/>
</dbReference>
<feature type="domain" description="AN1-type" evidence="7">
    <location>
        <begin position="10"/>
        <end position="58"/>
    </location>
</feature>
<organism evidence="8 9">
    <name type="scientific">Kalanchoe fedtschenkoi</name>
    <name type="common">Lavender scallops</name>
    <name type="synonym">South American air plant</name>
    <dbReference type="NCBI Taxonomy" id="63787"/>
    <lineage>
        <taxon>Eukaryota</taxon>
        <taxon>Viridiplantae</taxon>
        <taxon>Streptophyta</taxon>
        <taxon>Embryophyta</taxon>
        <taxon>Tracheophyta</taxon>
        <taxon>Spermatophyta</taxon>
        <taxon>Magnoliopsida</taxon>
        <taxon>eudicotyledons</taxon>
        <taxon>Gunneridae</taxon>
        <taxon>Pentapetalae</taxon>
        <taxon>Saxifragales</taxon>
        <taxon>Crassulaceae</taxon>
        <taxon>Kalanchoe</taxon>
    </lineage>
</organism>
<keyword evidence="9" id="KW-1185">Reference proteome</keyword>
<evidence type="ECO:0000256" key="2">
    <source>
        <dbReference type="ARBA" id="ARBA00022723"/>
    </source>
</evidence>
<accession>A0A7N0TN64</accession>
<dbReference type="EnsemblPlants" id="Kaladp0040s0428.1.v1.1">
    <property type="protein sequence ID" value="Kaladp0040s0428.1.v1.1"/>
    <property type="gene ID" value="Kaladp0040s0428.v1.1"/>
</dbReference>
<comment type="function">
    <text evidence="1">May be involved in environmental stress response.</text>
</comment>
<name>A0A7N0TN64_KALFE</name>
<dbReference type="InterPro" id="IPR035896">
    <property type="entry name" value="AN1-like_Znf"/>
</dbReference>
<dbReference type="GO" id="GO:0008270">
    <property type="term" value="F:zinc ion binding"/>
    <property type="evidence" value="ECO:0007669"/>
    <property type="project" value="UniProtKB-KW"/>
</dbReference>
<dbReference type="InterPro" id="IPR000058">
    <property type="entry name" value="Znf_AN1"/>
</dbReference>
<evidence type="ECO:0000256" key="3">
    <source>
        <dbReference type="ARBA" id="ARBA00022771"/>
    </source>
</evidence>
<keyword evidence="4" id="KW-0862">Zinc</keyword>
<evidence type="ECO:0000313" key="8">
    <source>
        <dbReference type="EnsemblPlants" id="Kaladp0040s0428.1.v1.1"/>
    </source>
</evidence>
<evidence type="ECO:0000256" key="6">
    <source>
        <dbReference type="SAM" id="MobiDB-lite"/>
    </source>
</evidence>
<dbReference type="GO" id="GO:0005737">
    <property type="term" value="C:cytoplasm"/>
    <property type="evidence" value="ECO:0007669"/>
    <property type="project" value="TreeGrafter"/>
</dbReference>
<dbReference type="Proteomes" id="UP000594263">
    <property type="component" value="Unplaced"/>
</dbReference>
<dbReference type="AlphaFoldDB" id="A0A7N0TN64"/>
<keyword evidence="2" id="KW-0479">Metal-binding</keyword>
<evidence type="ECO:0000256" key="1">
    <source>
        <dbReference type="ARBA" id="ARBA00003732"/>
    </source>
</evidence>
<dbReference type="Pfam" id="PF01428">
    <property type="entry name" value="zf-AN1"/>
    <property type="match status" value="2"/>
</dbReference>
<evidence type="ECO:0000259" key="7">
    <source>
        <dbReference type="PROSITE" id="PS51039"/>
    </source>
</evidence>
<sequence>MAFGGTEAFPELGRHCQRPDCRQLDFLPFKCHACLKVFCLEHRVQESHNCPKAGHDSRKVVVCDVCSTSIETTGRAGQDEKEILTQHARSGKCDPKLKKKPTCGVRRCKEILTFSNCSTCKTCQMKVCLKHRFPADHACQGVKAKPAAATAVGNASRVNDKFLMALAQRNCKDCGMSGSAAARVSPPSTSRSTKAH</sequence>
<feature type="compositionally biased region" description="Polar residues" evidence="6">
    <location>
        <begin position="186"/>
        <end position="196"/>
    </location>
</feature>
<dbReference type="Gramene" id="Kaladp0040s0428.1.v1.1">
    <property type="protein sequence ID" value="Kaladp0040s0428.1.v1.1"/>
    <property type="gene ID" value="Kaladp0040s0428.v1.1"/>
</dbReference>
<evidence type="ECO:0000313" key="9">
    <source>
        <dbReference type="Proteomes" id="UP000594263"/>
    </source>
</evidence>
<dbReference type="SMART" id="SM00154">
    <property type="entry name" value="ZnF_AN1"/>
    <property type="match status" value="2"/>
</dbReference>
<evidence type="ECO:0000256" key="4">
    <source>
        <dbReference type="ARBA" id="ARBA00022833"/>
    </source>
</evidence>
<dbReference type="PANTHER" id="PTHR14677:SF20">
    <property type="entry name" value="ZINC FINGER AN1-TYPE CONTAINING 2A-RELATED"/>
    <property type="match status" value="1"/>
</dbReference>
<feature type="region of interest" description="Disordered" evidence="6">
    <location>
        <begin position="175"/>
        <end position="196"/>
    </location>
</feature>